<reference evidence="1" key="3">
    <citation type="submission" date="2016-07" db="EMBL/GenBank/DDBJ databases">
        <title>Evolution of pathogenesis and genome organization in the Tremellales.</title>
        <authorList>
            <person name="Cuomo C."/>
            <person name="Litvintseva A."/>
            <person name="Heitman J."/>
            <person name="Chen Y."/>
            <person name="Sun S."/>
            <person name="Springer D."/>
            <person name="Dromer F."/>
            <person name="Young S."/>
            <person name="Zeng Q."/>
            <person name="Chapman S."/>
            <person name="Gujja S."/>
            <person name="Saif S."/>
            <person name="Birren B."/>
        </authorList>
    </citation>
    <scope>NUCLEOTIDE SEQUENCE</scope>
    <source>
        <strain evidence="1">CBS 10737</strain>
    </source>
</reference>
<accession>A0A1B9I4D4</accession>
<keyword evidence="3" id="KW-1185">Reference proteome</keyword>
<reference evidence="2" key="2">
    <citation type="submission" date="2013-07" db="EMBL/GenBank/DDBJ databases">
        <authorList>
            <consortium name="The Broad Institute Genome Sequencing Platform"/>
            <person name="Cuomo C."/>
            <person name="Litvintseva A."/>
            <person name="Chen Y."/>
            <person name="Heitman J."/>
            <person name="Sun S."/>
            <person name="Springer D."/>
            <person name="Dromer F."/>
            <person name="Young S.K."/>
            <person name="Zeng Q."/>
            <person name="Gargeya S."/>
            <person name="Fitzgerald M."/>
            <person name="Abouelleil A."/>
            <person name="Alvarado L."/>
            <person name="Berlin A.M."/>
            <person name="Chapman S.B."/>
            <person name="Dewar J."/>
            <person name="Goldberg J."/>
            <person name="Griggs A."/>
            <person name="Gujja S."/>
            <person name="Hansen M."/>
            <person name="Howarth C."/>
            <person name="Imamovic A."/>
            <person name="Larimer J."/>
            <person name="McCowan C."/>
            <person name="Murphy C."/>
            <person name="Pearson M."/>
            <person name="Priest M."/>
            <person name="Roberts A."/>
            <person name="Saif S."/>
            <person name="Shea T."/>
            <person name="Sykes S."/>
            <person name="Wortman J."/>
            <person name="Nusbaum C."/>
            <person name="Birren B."/>
        </authorList>
    </citation>
    <scope>NUCLEOTIDE SEQUENCE</scope>
    <source>
        <strain evidence="2">CBS 10737</strain>
    </source>
</reference>
<dbReference type="Proteomes" id="UP000094020">
    <property type="component" value="Chromosome 7"/>
</dbReference>
<gene>
    <name evidence="1" type="ORF">I206_03703</name>
    <name evidence="2" type="ORF">I206_105390</name>
</gene>
<proteinExistence type="predicted"/>
<evidence type="ECO:0000313" key="1">
    <source>
        <dbReference type="EMBL" id="OCF50382.1"/>
    </source>
</evidence>
<reference evidence="2" key="4">
    <citation type="submission" date="2024-02" db="EMBL/GenBank/DDBJ databases">
        <title>Comparative genomics of Cryptococcus and Kwoniella reveals pathogenesis evolution and contrasting modes of karyotype evolution via chromosome fusion or intercentromeric recombination.</title>
        <authorList>
            <person name="Coelho M.A."/>
            <person name="David-Palma M."/>
            <person name="Shea T."/>
            <person name="Bowers K."/>
            <person name="McGinley-Smith S."/>
            <person name="Mohammad A.W."/>
            <person name="Gnirke A."/>
            <person name="Yurkov A.M."/>
            <person name="Nowrousian M."/>
            <person name="Sun S."/>
            <person name="Cuomo C.A."/>
            <person name="Heitman J."/>
        </authorList>
    </citation>
    <scope>NUCLEOTIDE SEQUENCE</scope>
    <source>
        <strain evidence="2">CBS 10737</strain>
    </source>
</reference>
<organism evidence="1">
    <name type="scientific">Kwoniella pini CBS 10737</name>
    <dbReference type="NCBI Taxonomy" id="1296096"/>
    <lineage>
        <taxon>Eukaryota</taxon>
        <taxon>Fungi</taxon>
        <taxon>Dikarya</taxon>
        <taxon>Basidiomycota</taxon>
        <taxon>Agaricomycotina</taxon>
        <taxon>Tremellomycetes</taxon>
        <taxon>Tremellales</taxon>
        <taxon>Cryptococcaceae</taxon>
        <taxon>Kwoniella</taxon>
    </lineage>
</organism>
<dbReference type="AlphaFoldDB" id="A0A1B9I4D4"/>
<dbReference type="RefSeq" id="XP_019011601.1">
    <property type="nucleotide sequence ID" value="XM_019155447.1"/>
</dbReference>
<dbReference type="EMBL" id="KI894010">
    <property type="protein sequence ID" value="OCF50382.1"/>
    <property type="molecule type" value="Genomic_DNA"/>
</dbReference>
<protein>
    <submittedName>
        <fullName evidence="1">Uncharacterized protein</fullName>
    </submittedName>
</protein>
<evidence type="ECO:0000313" key="2">
    <source>
        <dbReference type="EMBL" id="WWC71434.1"/>
    </source>
</evidence>
<reference evidence="1" key="1">
    <citation type="submission" date="2013-07" db="EMBL/GenBank/DDBJ databases">
        <title>The Genome Sequence of Cryptococcus pinus CBS10737.</title>
        <authorList>
            <consortium name="The Broad Institute Genome Sequencing Platform"/>
            <person name="Cuomo C."/>
            <person name="Litvintseva A."/>
            <person name="Chen Y."/>
            <person name="Heitman J."/>
            <person name="Sun S."/>
            <person name="Springer D."/>
            <person name="Dromer F."/>
            <person name="Young S.K."/>
            <person name="Zeng Q."/>
            <person name="Gargeya S."/>
            <person name="Fitzgerald M."/>
            <person name="Abouelleil A."/>
            <person name="Alvarado L."/>
            <person name="Berlin A.M."/>
            <person name="Chapman S.B."/>
            <person name="Dewar J."/>
            <person name="Goldberg J."/>
            <person name="Griggs A."/>
            <person name="Gujja S."/>
            <person name="Hansen M."/>
            <person name="Howarth C."/>
            <person name="Imamovic A."/>
            <person name="Larimer J."/>
            <person name="McCowan C."/>
            <person name="Murphy C."/>
            <person name="Pearson M."/>
            <person name="Priest M."/>
            <person name="Roberts A."/>
            <person name="Saif S."/>
            <person name="Shea T."/>
            <person name="Sykes S."/>
            <person name="Wortman J."/>
            <person name="Nusbaum C."/>
            <person name="Birren B."/>
        </authorList>
    </citation>
    <scope>NUCLEOTIDE SEQUENCE [LARGE SCALE GENOMIC DNA]</scope>
    <source>
        <strain evidence="1">CBS 10737</strain>
    </source>
</reference>
<name>A0A1B9I4D4_9TREE</name>
<dbReference type="KEGG" id="kpin:30172072"/>
<dbReference type="GeneID" id="30172072"/>
<sequence length="366" mass="41744">MEHLNPNANDEWDDQDDPRCLTVAQQYYFHTPEGKKPYLSSTPPEHHYAPRVNPVVELNKSSKPIAELYERPKSVAELDKSPPSNWSYQVYSNCHCTELIEGLPNDEDSLRKIKNILGRWTCPGKEHSDNFVQRRSTLCGKSRDEVTNILLDHQTDLHAAPTAITFQTNFSKELEAKRGPRDLKVLHLRKIVSEQRSQTSLVQMDAGDITIHQMVSGIMTHKKEESTALLSRYDPCGCCRLTTLAEKCPGLGTEYGRAWRRELGSQLKYCPLSHTNTNRTICQSAYSRVITSDDSACVAISEAYKQHHEEGKTTDVSIYSNRMDDSTYDNLVSNARRRYQRDSGEFYRPYYGDTDKSFGSKGCFDL</sequence>
<dbReference type="EMBL" id="CP144525">
    <property type="protein sequence ID" value="WWC71434.1"/>
    <property type="molecule type" value="Genomic_DNA"/>
</dbReference>
<evidence type="ECO:0000313" key="3">
    <source>
        <dbReference type="Proteomes" id="UP000094020"/>
    </source>
</evidence>